<accession>A0A3M8RAJ4</accession>
<dbReference type="InterPro" id="IPR006311">
    <property type="entry name" value="TAT_signal"/>
</dbReference>
<dbReference type="PANTHER" id="PTHR37691">
    <property type="entry name" value="BLR3518 PROTEIN"/>
    <property type="match status" value="1"/>
</dbReference>
<dbReference type="PANTHER" id="PTHR37691:SF1">
    <property type="entry name" value="BLR3518 PROTEIN"/>
    <property type="match status" value="1"/>
</dbReference>
<dbReference type="EMBL" id="RIZI01000146">
    <property type="protein sequence ID" value="RNF65345.1"/>
    <property type="molecule type" value="Genomic_DNA"/>
</dbReference>
<gene>
    <name evidence="1" type="ORF">EC580_05300</name>
</gene>
<evidence type="ECO:0000313" key="1">
    <source>
        <dbReference type="EMBL" id="RNF65345.1"/>
    </source>
</evidence>
<dbReference type="SUPFAM" id="SSF75169">
    <property type="entry name" value="DsrEFH-like"/>
    <property type="match status" value="1"/>
</dbReference>
<name>A0A3M8RAJ4_9PROT</name>
<sequence>MAQSENHSRRRFLGSLAAAAGATALVSGKSEAEGLMGPSKNKIVYQLNQSEPAYILEILHSAAVVLQHFNSDADIVITCFGPGIWLLVKPAKNKHHYEKFILEQVQSLAMYEVSFHACEQTMKTVKIDDADLIPEAKRVFSGAVDLMTLQQRGFAYIAW</sequence>
<organism evidence="1">
    <name type="scientific">Acidithiobacillus sulfuriphilus</name>
    <dbReference type="NCBI Taxonomy" id="1867749"/>
    <lineage>
        <taxon>Bacteria</taxon>
        <taxon>Pseudomonadati</taxon>
        <taxon>Pseudomonadota</taxon>
        <taxon>Acidithiobacillia</taxon>
        <taxon>Acidithiobacillales</taxon>
        <taxon>Acidithiobacillaceae</taxon>
        <taxon>Acidithiobacillus</taxon>
    </lineage>
</organism>
<dbReference type="Pfam" id="PF02635">
    <property type="entry name" value="DsrE"/>
    <property type="match status" value="1"/>
</dbReference>
<dbReference type="OrthoDB" id="14053at2"/>
<dbReference type="RefSeq" id="WP_123102898.1">
    <property type="nucleotide sequence ID" value="NZ_CP127527.1"/>
</dbReference>
<protein>
    <submittedName>
        <fullName evidence="1">Uncharacterized protein</fullName>
    </submittedName>
</protein>
<dbReference type="Gene3D" id="3.40.1260.10">
    <property type="entry name" value="DsrEFH-like"/>
    <property type="match status" value="1"/>
</dbReference>
<dbReference type="InterPro" id="IPR027396">
    <property type="entry name" value="DsrEFH-like"/>
</dbReference>
<dbReference type="AlphaFoldDB" id="A0A3M8RAJ4"/>
<dbReference type="PROSITE" id="PS51318">
    <property type="entry name" value="TAT"/>
    <property type="match status" value="1"/>
</dbReference>
<comment type="caution">
    <text evidence="1">The sequence shown here is derived from an EMBL/GenBank/DDBJ whole genome shotgun (WGS) entry which is preliminary data.</text>
</comment>
<reference evidence="1" key="1">
    <citation type="submission" date="2018-10" db="EMBL/GenBank/DDBJ databases">
        <title>Acidithiobacillus sulfuriphilus sp. nov.: an extremely acidophilic sulfur-oxidizing chemolithotroph isolated from a neutral pH environment.</title>
        <authorList>
            <person name="Falagan C."/>
            <person name="Moya-Beltran A."/>
            <person name="Quatrini R."/>
            <person name="Johnson D.B."/>
        </authorList>
    </citation>
    <scope>NUCLEOTIDE SEQUENCE [LARGE SCALE GENOMIC DNA]</scope>
    <source>
        <strain evidence="1">CJ-2</strain>
    </source>
</reference>
<proteinExistence type="predicted"/>
<dbReference type="InterPro" id="IPR003787">
    <property type="entry name" value="Sulphur_relay_DsrE/F-like"/>
</dbReference>